<evidence type="ECO:0000256" key="10">
    <source>
        <dbReference type="SAM" id="Phobius"/>
    </source>
</evidence>
<dbReference type="PROSITE" id="PS52015">
    <property type="entry name" value="TONB_CTD"/>
    <property type="match status" value="1"/>
</dbReference>
<keyword evidence="7" id="KW-0653">Protein transport</keyword>
<evidence type="ECO:0000256" key="6">
    <source>
        <dbReference type="ARBA" id="ARBA00022692"/>
    </source>
</evidence>
<dbReference type="GO" id="GO:0031992">
    <property type="term" value="F:energy transducer activity"/>
    <property type="evidence" value="ECO:0007669"/>
    <property type="project" value="TreeGrafter"/>
</dbReference>
<evidence type="ECO:0000313" key="13">
    <source>
        <dbReference type="Proteomes" id="UP000185192"/>
    </source>
</evidence>
<evidence type="ECO:0000256" key="5">
    <source>
        <dbReference type="ARBA" id="ARBA00022519"/>
    </source>
</evidence>
<sequence>MSYVSTYTNKPPDAKGIGIAIGVHALIVAAVLAMPGIDLPGPPANVVEFYNVKPDPIPVDPVPEPDKPVIDIPQPTPKPTDIAPLVERPLPVDPVDSRYVDLGAEITTGTGLSDRLPVDILPAVPEPVIAQARLNSRYSAGFQPPYPSGLLRLETEGLVSVRVLVGTDGRVKQIELVDTPHPDFWTATRRHALKKWRFTPAMRDGVPFESWIDLKVRFEITG</sequence>
<protein>
    <submittedName>
        <fullName evidence="12">Protein TonB</fullName>
    </submittedName>
</protein>
<evidence type="ECO:0000256" key="1">
    <source>
        <dbReference type="ARBA" id="ARBA00004383"/>
    </source>
</evidence>
<keyword evidence="6 10" id="KW-0812">Transmembrane</keyword>
<comment type="similarity">
    <text evidence="2">Belongs to the TonB family.</text>
</comment>
<evidence type="ECO:0000256" key="2">
    <source>
        <dbReference type="ARBA" id="ARBA00006555"/>
    </source>
</evidence>
<keyword evidence="13" id="KW-1185">Reference proteome</keyword>
<evidence type="ECO:0000256" key="7">
    <source>
        <dbReference type="ARBA" id="ARBA00022927"/>
    </source>
</evidence>
<organism evidence="12 13">
    <name type="scientific">Parasphingorhabdus marina DSM 22363</name>
    <dbReference type="NCBI Taxonomy" id="1123272"/>
    <lineage>
        <taxon>Bacteria</taxon>
        <taxon>Pseudomonadati</taxon>
        <taxon>Pseudomonadota</taxon>
        <taxon>Alphaproteobacteria</taxon>
        <taxon>Sphingomonadales</taxon>
        <taxon>Sphingomonadaceae</taxon>
        <taxon>Parasphingorhabdus</taxon>
    </lineage>
</organism>
<dbReference type="AlphaFoldDB" id="A0A1N6CPZ4"/>
<keyword evidence="9 10" id="KW-0472">Membrane</keyword>
<dbReference type="Gene3D" id="3.30.1150.10">
    <property type="match status" value="1"/>
</dbReference>
<dbReference type="OrthoDB" id="1685233at2"/>
<reference evidence="13" key="1">
    <citation type="submission" date="2016-11" db="EMBL/GenBank/DDBJ databases">
        <authorList>
            <person name="Varghese N."/>
            <person name="Submissions S."/>
        </authorList>
    </citation>
    <scope>NUCLEOTIDE SEQUENCE [LARGE SCALE GENOMIC DNA]</scope>
    <source>
        <strain evidence="13">DSM 22363</strain>
    </source>
</reference>
<dbReference type="GO" id="GO:0055085">
    <property type="term" value="P:transmembrane transport"/>
    <property type="evidence" value="ECO:0007669"/>
    <property type="project" value="InterPro"/>
</dbReference>
<dbReference type="SUPFAM" id="SSF74653">
    <property type="entry name" value="TolA/TonB C-terminal domain"/>
    <property type="match status" value="1"/>
</dbReference>
<dbReference type="STRING" id="1123272.SAMN02745824_0712"/>
<evidence type="ECO:0000256" key="4">
    <source>
        <dbReference type="ARBA" id="ARBA00022475"/>
    </source>
</evidence>
<dbReference type="Proteomes" id="UP000185192">
    <property type="component" value="Unassembled WGS sequence"/>
</dbReference>
<dbReference type="PANTHER" id="PTHR33446:SF2">
    <property type="entry name" value="PROTEIN TONB"/>
    <property type="match status" value="1"/>
</dbReference>
<keyword evidence="4" id="KW-1003">Cell membrane</keyword>
<dbReference type="InterPro" id="IPR037682">
    <property type="entry name" value="TonB_C"/>
</dbReference>
<dbReference type="PANTHER" id="PTHR33446">
    <property type="entry name" value="PROTEIN TONB-RELATED"/>
    <property type="match status" value="1"/>
</dbReference>
<name>A0A1N6CPZ4_9SPHN</name>
<evidence type="ECO:0000256" key="3">
    <source>
        <dbReference type="ARBA" id="ARBA00022448"/>
    </source>
</evidence>
<dbReference type="EMBL" id="FSQW01000001">
    <property type="protein sequence ID" value="SIN60651.1"/>
    <property type="molecule type" value="Genomic_DNA"/>
</dbReference>
<dbReference type="InterPro" id="IPR051045">
    <property type="entry name" value="TonB-dependent_transducer"/>
</dbReference>
<evidence type="ECO:0000256" key="9">
    <source>
        <dbReference type="ARBA" id="ARBA00023136"/>
    </source>
</evidence>
<proteinExistence type="inferred from homology"/>
<dbReference type="InterPro" id="IPR006260">
    <property type="entry name" value="TonB/TolA_C"/>
</dbReference>
<accession>A0A1N6CPZ4</accession>
<evidence type="ECO:0000259" key="11">
    <source>
        <dbReference type="PROSITE" id="PS52015"/>
    </source>
</evidence>
<keyword evidence="3" id="KW-0813">Transport</keyword>
<dbReference type="NCBIfam" id="TIGR01352">
    <property type="entry name" value="tonB_Cterm"/>
    <property type="match status" value="1"/>
</dbReference>
<dbReference type="Pfam" id="PF03544">
    <property type="entry name" value="TonB_C"/>
    <property type="match status" value="1"/>
</dbReference>
<evidence type="ECO:0000256" key="8">
    <source>
        <dbReference type="ARBA" id="ARBA00022989"/>
    </source>
</evidence>
<gene>
    <name evidence="12" type="ORF">SAMN02745824_0712</name>
</gene>
<evidence type="ECO:0000313" key="12">
    <source>
        <dbReference type="EMBL" id="SIN60651.1"/>
    </source>
</evidence>
<keyword evidence="8 10" id="KW-1133">Transmembrane helix</keyword>
<keyword evidence="5" id="KW-0997">Cell inner membrane</keyword>
<comment type="subcellular location">
    <subcellularLocation>
        <location evidence="1">Cell inner membrane</location>
        <topology evidence="1">Single-pass membrane protein</topology>
        <orientation evidence="1">Periplasmic side</orientation>
    </subcellularLocation>
</comment>
<dbReference type="GO" id="GO:0015031">
    <property type="term" value="P:protein transport"/>
    <property type="evidence" value="ECO:0007669"/>
    <property type="project" value="UniProtKB-KW"/>
</dbReference>
<dbReference type="GO" id="GO:0098797">
    <property type="term" value="C:plasma membrane protein complex"/>
    <property type="evidence" value="ECO:0007669"/>
    <property type="project" value="TreeGrafter"/>
</dbReference>
<feature type="domain" description="TonB C-terminal" evidence="11">
    <location>
        <begin position="131"/>
        <end position="222"/>
    </location>
</feature>
<dbReference type="RefSeq" id="WP_074203749.1">
    <property type="nucleotide sequence ID" value="NZ_FSQW01000001.1"/>
</dbReference>
<feature type="transmembrane region" description="Helical" evidence="10">
    <location>
        <begin position="16"/>
        <end position="34"/>
    </location>
</feature>